<keyword evidence="4" id="KW-1185">Reference proteome</keyword>
<dbReference type="InterPro" id="IPR013766">
    <property type="entry name" value="Thioredoxin_domain"/>
</dbReference>
<dbReference type="SUPFAM" id="SSF52833">
    <property type="entry name" value="Thioredoxin-like"/>
    <property type="match status" value="1"/>
</dbReference>
<evidence type="ECO:0000313" key="4">
    <source>
        <dbReference type="Proteomes" id="UP001180536"/>
    </source>
</evidence>
<organism evidence="3 4">
    <name type="scientific">Pelomonas aquatica</name>
    <dbReference type="NCBI Taxonomy" id="431058"/>
    <lineage>
        <taxon>Bacteria</taxon>
        <taxon>Pseudomonadati</taxon>
        <taxon>Pseudomonadota</taxon>
        <taxon>Betaproteobacteria</taxon>
        <taxon>Burkholderiales</taxon>
        <taxon>Sphaerotilaceae</taxon>
        <taxon>Roseateles</taxon>
    </lineage>
</organism>
<dbReference type="CDD" id="cd02947">
    <property type="entry name" value="TRX_family"/>
    <property type="match status" value="1"/>
</dbReference>
<dbReference type="Pfam" id="PF13899">
    <property type="entry name" value="Thioredoxin_7"/>
    <property type="match status" value="1"/>
</dbReference>
<feature type="chain" id="PRO_5045450169" evidence="1">
    <location>
        <begin position="19"/>
        <end position="152"/>
    </location>
</feature>
<feature type="domain" description="Thioredoxin" evidence="2">
    <location>
        <begin position="13"/>
        <end position="152"/>
    </location>
</feature>
<name>A0ABU1ZCX6_9BURK</name>
<dbReference type="PROSITE" id="PS51352">
    <property type="entry name" value="THIOREDOXIN_2"/>
    <property type="match status" value="1"/>
</dbReference>
<dbReference type="EC" id="5.3.4.1" evidence="3"/>
<dbReference type="Gene3D" id="3.40.30.10">
    <property type="entry name" value="Glutaredoxin"/>
    <property type="match status" value="1"/>
</dbReference>
<dbReference type="GO" id="GO:0003756">
    <property type="term" value="F:protein disulfide isomerase activity"/>
    <property type="evidence" value="ECO:0007669"/>
    <property type="project" value="UniProtKB-EC"/>
</dbReference>
<dbReference type="Proteomes" id="UP001180536">
    <property type="component" value="Unassembled WGS sequence"/>
</dbReference>
<sequence>MRFLPTALLLTASLAVHAGPPAIYDEAADAKAAIRTTLAEAGKAKLPVLVVFGANWCGDCRMLDATFKSGPSAPLIAKSFKVVKVDVGRFDRNVDIAEGYRVPLKKGIPAVAVLSPQGKLLYATEGGELADARKMGDQGVYDFFTRVTASAK</sequence>
<evidence type="ECO:0000256" key="1">
    <source>
        <dbReference type="SAM" id="SignalP"/>
    </source>
</evidence>
<protein>
    <submittedName>
        <fullName evidence="3">Protein disulfide-isomerase</fullName>
        <ecNumber evidence="3">5.3.4.1</ecNumber>
    </submittedName>
</protein>
<dbReference type="EMBL" id="JAVDXQ010000005">
    <property type="protein sequence ID" value="MDR7298479.1"/>
    <property type="molecule type" value="Genomic_DNA"/>
</dbReference>
<feature type="signal peptide" evidence="1">
    <location>
        <begin position="1"/>
        <end position="18"/>
    </location>
</feature>
<gene>
    <name evidence="3" type="ORF">J2X16_003842</name>
</gene>
<keyword evidence="3" id="KW-0413">Isomerase</keyword>
<reference evidence="3 4" key="1">
    <citation type="submission" date="2023-07" db="EMBL/GenBank/DDBJ databases">
        <title>Sorghum-associated microbial communities from plants grown in Nebraska, USA.</title>
        <authorList>
            <person name="Schachtman D."/>
        </authorList>
    </citation>
    <scope>NUCLEOTIDE SEQUENCE [LARGE SCALE GENOMIC DNA]</scope>
    <source>
        <strain evidence="3 4">BE310</strain>
    </source>
</reference>
<evidence type="ECO:0000313" key="3">
    <source>
        <dbReference type="EMBL" id="MDR7298479.1"/>
    </source>
</evidence>
<dbReference type="InterPro" id="IPR036249">
    <property type="entry name" value="Thioredoxin-like_sf"/>
</dbReference>
<accession>A0ABU1ZCX6</accession>
<evidence type="ECO:0000259" key="2">
    <source>
        <dbReference type="PROSITE" id="PS51352"/>
    </source>
</evidence>
<dbReference type="RefSeq" id="WP_310347474.1">
    <property type="nucleotide sequence ID" value="NZ_JAVDXQ010000005.1"/>
</dbReference>
<proteinExistence type="predicted"/>
<comment type="caution">
    <text evidence="3">The sequence shown here is derived from an EMBL/GenBank/DDBJ whole genome shotgun (WGS) entry which is preliminary data.</text>
</comment>
<keyword evidence="1" id="KW-0732">Signal</keyword>